<evidence type="ECO:0000256" key="1">
    <source>
        <dbReference type="SAM" id="SignalP"/>
    </source>
</evidence>
<evidence type="ECO:0008006" key="4">
    <source>
        <dbReference type="Google" id="ProtNLM"/>
    </source>
</evidence>
<dbReference type="Proteomes" id="UP000215902">
    <property type="component" value="Unassembled WGS sequence"/>
</dbReference>
<keyword evidence="3" id="KW-1185">Reference proteome</keyword>
<reference evidence="2 3" key="1">
    <citation type="submission" date="2017-06" db="EMBL/GenBank/DDBJ databases">
        <title>A platform for efficient transgenesis in Macrostomum lignano, a flatworm model organism for stem cell research.</title>
        <authorList>
            <person name="Berezikov E."/>
        </authorList>
    </citation>
    <scope>NUCLEOTIDE SEQUENCE [LARGE SCALE GENOMIC DNA]</scope>
    <source>
        <strain evidence="2">DV1</strain>
        <tissue evidence="2">Whole organism</tissue>
    </source>
</reference>
<dbReference type="AlphaFoldDB" id="A0A267FG47"/>
<organism evidence="2 3">
    <name type="scientific">Macrostomum lignano</name>
    <dbReference type="NCBI Taxonomy" id="282301"/>
    <lineage>
        <taxon>Eukaryota</taxon>
        <taxon>Metazoa</taxon>
        <taxon>Spiralia</taxon>
        <taxon>Lophotrochozoa</taxon>
        <taxon>Platyhelminthes</taxon>
        <taxon>Rhabditophora</taxon>
        <taxon>Macrostomorpha</taxon>
        <taxon>Macrostomida</taxon>
        <taxon>Macrostomidae</taxon>
        <taxon>Macrostomum</taxon>
    </lineage>
</organism>
<feature type="chain" id="PRO_5012672992" description="Secreted protein" evidence="1">
    <location>
        <begin position="30"/>
        <end position="102"/>
    </location>
</feature>
<accession>A0A267FG47</accession>
<evidence type="ECO:0000313" key="3">
    <source>
        <dbReference type="Proteomes" id="UP000215902"/>
    </source>
</evidence>
<evidence type="ECO:0000313" key="2">
    <source>
        <dbReference type="EMBL" id="PAA72765.1"/>
    </source>
</evidence>
<name>A0A267FG47_9PLAT</name>
<proteinExistence type="predicted"/>
<feature type="non-terminal residue" evidence="2">
    <location>
        <position position="1"/>
    </location>
</feature>
<comment type="caution">
    <text evidence="2">The sequence shown here is derived from an EMBL/GenBank/DDBJ whole genome shotgun (WGS) entry which is preliminary data.</text>
</comment>
<sequence>KEVPLDIGKMHNSVIFSLLLFVLIAASLARVSVSFTANVDDDFVDDNELSAMARTAADQDELDQERQEAMINAIAERDQLQEADSPPSKKWYWRKTYNRNRH</sequence>
<feature type="signal peptide" evidence="1">
    <location>
        <begin position="1"/>
        <end position="29"/>
    </location>
</feature>
<keyword evidence="1" id="KW-0732">Signal</keyword>
<protein>
    <recommendedName>
        <fullName evidence="4">Secreted protein</fullName>
    </recommendedName>
</protein>
<dbReference type="EMBL" id="NIVC01001062">
    <property type="protein sequence ID" value="PAA72765.1"/>
    <property type="molecule type" value="Genomic_DNA"/>
</dbReference>
<gene>
    <name evidence="2" type="ORF">BOX15_Mlig015529g1</name>
</gene>